<dbReference type="EMBL" id="AP018929">
    <property type="protein sequence ID" value="BBG25062.1"/>
    <property type="molecule type" value="Genomic_DNA"/>
</dbReference>
<dbReference type="OrthoDB" id="7186at2157"/>
<evidence type="ECO:0000313" key="7">
    <source>
        <dbReference type="EMBL" id="BBG27844.1"/>
    </source>
</evidence>
<evidence type="ECO:0000256" key="5">
    <source>
        <dbReference type="RuleBase" id="RU003684"/>
    </source>
</evidence>
<dbReference type="GO" id="GO:0008783">
    <property type="term" value="F:agmatinase activity"/>
    <property type="evidence" value="ECO:0007669"/>
    <property type="project" value="TreeGrafter"/>
</dbReference>
<dbReference type="Gene3D" id="3.40.800.10">
    <property type="entry name" value="Ureohydrolase domain"/>
    <property type="match status" value="1"/>
</dbReference>
<keyword evidence="4" id="KW-0464">Manganese</keyword>
<dbReference type="InterPro" id="IPR020855">
    <property type="entry name" value="Ureohydrolase_Mn_BS"/>
</dbReference>
<dbReference type="Pfam" id="PF00491">
    <property type="entry name" value="Arginase"/>
    <property type="match status" value="1"/>
</dbReference>
<dbReference type="PIRSF" id="PIRSF036979">
    <property type="entry name" value="Arginase"/>
    <property type="match status" value="1"/>
</dbReference>
<dbReference type="KEGG" id="step:IC006_2397"/>
<reference evidence="9" key="1">
    <citation type="submission" date="2018-09" db="EMBL/GenBank/DDBJ databases">
        <title>Complete Genome Sequencing of Sulfolobus sp. JCM 16834.</title>
        <authorList>
            <person name="Kato S."/>
            <person name="Itoh T."/>
            <person name="Ohkuma M."/>
        </authorList>
    </citation>
    <scope>NUCLEOTIDE SEQUENCE [LARGE SCALE GENOMIC DNA]</scope>
    <source>
        <strain evidence="9">IC-007</strain>
    </source>
</reference>
<dbReference type="PANTHER" id="PTHR11358:SF26">
    <property type="entry name" value="GUANIDINO ACID HYDROLASE, MITOCHONDRIAL"/>
    <property type="match status" value="1"/>
</dbReference>
<dbReference type="NCBIfam" id="TIGR01230">
    <property type="entry name" value="agmatinase"/>
    <property type="match status" value="1"/>
</dbReference>
<accession>A0A510DXV9</accession>
<dbReference type="SUPFAM" id="SSF52768">
    <property type="entry name" value="Arginase/deacetylase"/>
    <property type="match status" value="1"/>
</dbReference>
<feature type="binding site" evidence="4">
    <location>
        <position position="230"/>
    </location>
    <ligand>
        <name>Mn(2+)</name>
        <dbReference type="ChEBI" id="CHEBI:29035"/>
        <label>1</label>
    </ligand>
</feature>
<evidence type="ECO:0000313" key="9">
    <source>
        <dbReference type="Proteomes" id="UP000325030"/>
    </source>
</evidence>
<dbReference type="RefSeq" id="WP_149528768.1">
    <property type="nucleotide sequence ID" value="NZ_AP018929.1"/>
</dbReference>
<gene>
    <name evidence="6" type="ORF">IC006_2397</name>
    <name evidence="7" type="ORF">IC007_2399</name>
</gene>
<keyword evidence="3 5" id="KW-0378">Hydrolase</keyword>
<keyword evidence="2 4" id="KW-0479">Metal-binding</keyword>
<evidence type="ECO:0000313" key="6">
    <source>
        <dbReference type="EMBL" id="BBG25062.1"/>
    </source>
</evidence>
<feature type="binding site" evidence="4">
    <location>
        <position position="148"/>
    </location>
    <ligand>
        <name>Mn(2+)</name>
        <dbReference type="ChEBI" id="CHEBI:29035"/>
        <label>1</label>
    </ligand>
</feature>
<dbReference type="InterPro" id="IPR023696">
    <property type="entry name" value="Ureohydrolase_dom_sf"/>
</dbReference>
<evidence type="ECO:0000256" key="3">
    <source>
        <dbReference type="ARBA" id="ARBA00022801"/>
    </source>
</evidence>
<accession>A0A510E5R6</accession>
<dbReference type="AlphaFoldDB" id="A0A510DXV9"/>
<evidence type="ECO:0000256" key="1">
    <source>
        <dbReference type="ARBA" id="ARBA00009227"/>
    </source>
</evidence>
<evidence type="ECO:0000256" key="4">
    <source>
        <dbReference type="PIRSR" id="PIRSR036979-1"/>
    </source>
</evidence>
<dbReference type="PROSITE" id="PS51409">
    <property type="entry name" value="ARGINASE_2"/>
    <property type="match status" value="1"/>
</dbReference>
<dbReference type="PANTHER" id="PTHR11358">
    <property type="entry name" value="ARGINASE/AGMATINASE"/>
    <property type="match status" value="1"/>
</dbReference>
<comment type="similarity">
    <text evidence="1">Belongs to the arginase family. Agmatinase subfamily.</text>
</comment>
<dbReference type="CDD" id="cd11592">
    <property type="entry name" value="Agmatinase_PAH"/>
    <property type="match status" value="1"/>
</dbReference>
<dbReference type="EMBL" id="AP018930">
    <property type="protein sequence ID" value="BBG27844.1"/>
    <property type="molecule type" value="Genomic_DNA"/>
</dbReference>
<dbReference type="GeneID" id="41718697"/>
<organism evidence="6 8">
    <name type="scientific">Sulfuracidifex tepidarius</name>
    <dbReference type="NCBI Taxonomy" id="1294262"/>
    <lineage>
        <taxon>Archaea</taxon>
        <taxon>Thermoproteota</taxon>
        <taxon>Thermoprotei</taxon>
        <taxon>Sulfolobales</taxon>
        <taxon>Sulfolobaceae</taxon>
        <taxon>Sulfuracidifex</taxon>
    </lineage>
</organism>
<comment type="cofactor">
    <cofactor evidence="4">
        <name>Mn(2+)</name>
        <dbReference type="ChEBI" id="CHEBI:29035"/>
    </cofactor>
    <text evidence="4">Binds 2 manganese ions per subunit.</text>
</comment>
<feature type="binding site" evidence="4">
    <location>
        <position position="144"/>
    </location>
    <ligand>
        <name>Mn(2+)</name>
        <dbReference type="ChEBI" id="CHEBI:29035"/>
        <label>1</label>
    </ligand>
</feature>
<dbReference type="GO" id="GO:0046872">
    <property type="term" value="F:metal ion binding"/>
    <property type="evidence" value="ECO:0007669"/>
    <property type="project" value="UniProtKB-KW"/>
</dbReference>
<sequence length="302" mass="33737">MRQIDALKSPRFTQVSTFGRLPLLQDLHDVKAFFVGIPFDDATTYRPGARFGPMGIRQGSRLLRPYNQFLDVYTFDELNACDVGDINVIPGYLMDTMKVIEEGMVELIKGGSTPFIAGGDHSITLPVLRAMNKVHGKVNLVHFDSHYDFWDTYWGKKYTHGSWLRRALEENLLGKVVQVGIRGSTFSKDDLQDRDKLGVKSFTIRDVKRDPEGVMKEINSLEGKTYVSFDIDSVDPAFAPATGTPEVGGLTSFEVVEMVRGFKVNMVGFDVVEVAPSYDVSEITSMLAANLIYEAMSVKAKR</sequence>
<feature type="binding site" evidence="4">
    <location>
        <position position="232"/>
    </location>
    <ligand>
        <name>Mn(2+)</name>
        <dbReference type="ChEBI" id="CHEBI:29035"/>
        <label>2</label>
    </ligand>
</feature>
<dbReference type="Proteomes" id="UP000322983">
    <property type="component" value="Chromosome"/>
</dbReference>
<dbReference type="GO" id="GO:0033389">
    <property type="term" value="P:putrescine biosynthetic process from arginine, via agmatine"/>
    <property type="evidence" value="ECO:0007669"/>
    <property type="project" value="TreeGrafter"/>
</dbReference>
<evidence type="ECO:0000256" key="2">
    <source>
        <dbReference type="ARBA" id="ARBA00022723"/>
    </source>
</evidence>
<proteinExistence type="inferred from homology"/>
<dbReference type="Proteomes" id="UP000325030">
    <property type="component" value="Chromosome"/>
</dbReference>
<dbReference type="InterPro" id="IPR005925">
    <property type="entry name" value="Agmatinase-rel"/>
</dbReference>
<protein>
    <submittedName>
        <fullName evidence="6">N(1)-aminopropylagmatine ureohydrolase</fullName>
    </submittedName>
</protein>
<dbReference type="STRING" id="1294262.GCA_001316085_02057"/>
<feature type="binding site" evidence="4">
    <location>
        <position position="121"/>
    </location>
    <ligand>
        <name>Mn(2+)</name>
        <dbReference type="ChEBI" id="CHEBI:29035"/>
        <label>1</label>
    </ligand>
</feature>
<keyword evidence="8" id="KW-1185">Reference proteome</keyword>
<evidence type="ECO:0000313" key="8">
    <source>
        <dbReference type="Proteomes" id="UP000322983"/>
    </source>
</evidence>
<dbReference type="PROSITE" id="PS01053">
    <property type="entry name" value="ARGINASE_1"/>
    <property type="match status" value="1"/>
</dbReference>
<dbReference type="InterPro" id="IPR006035">
    <property type="entry name" value="Ureohydrolase"/>
</dbReference>
<reference evidence="6 8" key="2">
    <citation type="journal article" date="2020" name="Int. J. Syst. Evol. Microbiol.">
        <title>Sulfuracidifex tepidarius gen. nov., sp. nov. and transfer of Sulfolobus metallicus Huber and Stetter 1992 to the genus Sulfuracidifex as Sulfuracidifex metallicus comb. nov.</title>
        <authorList>
            <person name="Itoh T."/>
            <person name="Miura T."/>
            <person name="Sakai H.D."/>
            <person name="Kato S."/>
            <person name="Ohkuma M."/>
            <person name="Takashina T."/>
        </authorList>
    </citation>
    <scope>NUCLEOTIDE SEQUENCE [LARGE SCALE GENOMIC DNA]</scope>
    <source>
        <strain evidence="6 8">IC-006</strain>
        <strain evidence="7">IC-007</strain>
    </source>
</reference>
<feature type="binding site" evidence="4">
    <location>
        <position position="146"/>
    </location>
    <ligand>
        <name>Mn(2+)</name>
        <dbReference type="ChEBI" id="CHEBI:29035"/>
        <label>1</label>
    </ligand>
</feature>
<name>A0A510DXV9_9CREN</name>